<name>A0ABQ9HMR8_9NEOP</name>
<gene>
    <name evidence="1" type="ORF">PR048_011841</name>
</gene>
<evidence type="ECO:0000313" key="2">
    <source>
        <dbReference type="Proteomes" id="UP001159363"/>
    </source>
</evidence>
<accession>A0ABQ9HMR8</accession>
<dbReference type="Gene3D" id="3.30.420.10">
    <property type="entry name" value="Ribonuclease H-like superfamily/Ribonuclease H"/>
    <property type="match status" value="2"/>
</dbReference>
<protein>
    <recommendedName>
        <fullName evidence="3">Transposase</fullName>
    </recommendedName>
</protein>
<organism evidence="1 2">
    <name type="scientific">Dryococelus australis</name>
    <dbReference type="NCBI Taxonomy" id="614101"/>
    <lineage>
        <taxon>Eukaryota</taxon>
        <taxon>Metazoa</taxon>
        <taxon>Ecdysozoa</taxon>
        <taxon>Arthropoda</taxon>
        <taxon>Hexapoda</taxon>
        <taxon>Insecta</taxon>
        <taxon>Pterygota</taxon>
        <taxon>Neoptera</taxon>
        <taxon>Polyneoptera</taxon>
        <taxon>Phasmatodea</taxon>
        <taxon>Verophasmatodea</taxon>
        <taxon>Anareolatae</taxon>
        <taxon>Phasmatidae</taxon>
        <taxon>Eurycanthinae</taxon>
        <taxon>Dryococelus</taxon>
    </lineage>
</organism>
<dbReference type="InterPro" id="IPR036397">
    <property type="entry name" value="RNaseH_sf"/>
</dbReference>
<sequence>MNCRGYCQDLVVMRMSIVSADFGTHISSWCCWVTLSRAGKRGLPIVFPIPSFIAKRAGEDEGRSYVRDLVRIFPDKPGFGKTHKCHEKEGVAWGDLRARVKGVIAKLPCPHSSGVGWRVRAPVPSDVADAQLDCRTGNSSMRLCGNQPIVPHFIQDILNAYNYRQFLETDLPLSLRDVLLAVGRDMWLQQDGVPPHFSRAVTEFLNAEYPSRWLGRGGPTTWQPRYHDLSHWTFLLRLPGAYGVQRTETRHVGPVSIGYSRMGAISTLHQYCVTSQQHSETAFANQRRVSYLSGGSLANEESSAACGSQSDTRLAPRCSRSLKAVHEKPPRRTELNPLDFYLWGHLKTLVYATPVNGVNSLRKRIEAGCEAIRNFPGILQRIQVSIQRRVDACVRADGWHFEHFL</sequence>
<comment type="caution">
    <text evidence="1">The sequence shown here is derived from an EMBL/GenBank/DDBJ whole genome shotgun (WGS) entry which is preliminary data.</text>
</comment>
<proteinExistence type="predicted"/>
<keyword evidence="2" id="KW-1185">Reference proteome</keyword>
<dbReference type="Proteomes" id="UP001159363">
    <property type="component" value="Chromosome X"/>
</dbReference>
<dbReference type="PANTHER" id="PTHR47326:SF1">
    <property type="entry name" value="HTH PSQ-TYPE DOMAIN-CONTAINING PROTEIN"/>
    <property type="match status" value="1"/>
</dbReference>
<dbReference type="PANTHER" id="PTHR47326">
    <property type="entry name" value="TRANSPOSABLE ELEMENT TC3 TRANSPOSASE-LIKE PROTEIN"/>
    <property type="match status" value="1"/>
</dbReference>
<reference evidence="1 2" key="1">
    <citation type="submission" date="2023-02" db="EMBL/GenBank/DDBJ databases">
        <title>LHISI_Scaffold_Assembly.</title>
        <authorList>
            <person name="Stuart O.P."/>
            <person name="Cleave R."/>
            <person name="Magrath M.J.L."/>
            <person name="Mikheyev A.S."/>
        </authorList>
    </citation>
    <scope>NUCLEOTIDE SEQUENCE [LARGE SCALE GENOMIC DNA]</scope>
    <source>
        <strain evidence="1">Daus_M_001</strain>
        <tissue evidence="1">Leg muscle</tissue>
    </source>
</reference>
<evidence type="ECO:0008006" key="3">
    <source>
        <dbReference type="Google" id="ProtNLM"/>
    </source>
</evidence>
<evidence type="ECO:0000313" key="1">
    <source>
        <dbReference type="EMBL" id="KAJ8885643.1"/>
    </source>
</evidence>
<dbReference type="EMBL" id="JARBHB010000004">
    <property type="protein sequence ID" value="KAJ8885643.1"/>
    <property type="molecule type" value="Genomic_DNA"/>
</dbReference>